<protein>
    <submittedName>
        <fullName evidence="1">Uncharacterized protein</fullName>
    </submittedName>
</protein>
<reference evidence="1" key="2">
    <citation type="journal article" date="2015" name="Fish Shellfish Immunol.">
        <title>Early steps in the European eel (Anguilla anguilla)-Vibrio vulnificus interaction in the gills: Role of the RtxA13 toxin.</title>
        <authorList>
            <person name="Callol A."/>
            <person name="Pajuelo D."/>
            <person name="Ebbesson L."/>
            <person name="Teles M."/>
            <person name="MacKenzie S."/>
            <person name="Amaro C."/>
        </authorList>
    </citation>
    <scope>NUCLEOTIDE SEQUENCE</scope>
</reference>
<organism evidence="1">
    <name type="scientific">Anguilla anguilla</name>
    <name type="common">European freshwater eel</name>
    <name type="synonym">Muraena anguilla</name>
    <dbReference type="NCBI Taxonomy" id="7936"/>
    <lineage>
        <taxon>Eukaryota</taxon>
        <taxon>Metazoa</taxon>
        <taxon>Chordata</taxon>
        <taxon>Craniata</taxon>
        <taxon>Vertebrata</taxon>
        <taxon>Euteleostomi</taxon>
        <taxon>Actinopterygii</taxon>
        <taxon>Neopterygii</taxon>
        <taxon>Teleostei</taxon>
        <taxon>Anguilliformes</taxon>
        <taxon>Anguillidae</taxon>
        <taxon>Anguilla</taxon>
    </lineage>
</organism>
<evidence type="ECO:0000313" key="1">
    <source>
        <dbReference type="EMBL" id="JAH52988.1"/>
    </source>
</evidence>
<reference evidence="1" key="1">
    <citation type="submission" date="2014-11" db="EMBL/GenBank/DDBJ databases">
        <authorList>
            <person name="Amaro Gonzalez C."/>
        </authorList>
    </citation>
    <scope>NUCLEOTIDE SEQUENCE</scope>
</reference>
<proteinExistence type="predicted"/>
<accession>A0A0E9TJS9</accession>
<sequence>MKKKNVCINRSFLFLLLSSKNNMNYMQLLTWQCSEKIYLFSNTYRNVLHSKKKFWRKGGEQRQGRCRLF</sequence>
<name>A0A0E9TJS9_ANGAN</name>
<dbReference type="AlphaFoldDB" id="A0A0E9TJS9"/>
<dbReference type="EMBL" id="GBXM01055589">
    <property type="protein sequence ID" value="JAH52988.1"/>
    <property type="molecule type" value="Transcribed_RNA"/>
</dbReference>